<evidence type="ECO:0000256" key="1">
    <source>
        <dbReference type="ARBA" id="ARBA00022741"/>
    </source>
</evidence>
<name>A0ABP9QCI8_9PSEU</name>
<dbReference type="Proteomes" id="UP001428817">
    <property type="component" value="Unassembled WGS sequence"/>
</dbReference>
<dbReference type="Pfam" id="PF13191">
    <property type="entry name" value="AAA_16"/>
    <property type="match status" value="1"/>
</dbReference>
<evidence type="ECO:0000313" key="4">
    <source>
        <dbReference type="EMBL" id="GAA5159615.1"/>
    </source>
</evidence>
<dbReference type="PRINTS" id="PR00038">
    <property type="entry name" value="HTHLUXR"/>
</dbReference>
<dbReference type="InterPro" id="IPR016032">
    <property type="entry name" value="Sig_transdc_resp-reg_C-effctor"/>
</dbReference>
<feature type="domain" description="HTH luxR-type" evidence="3">
    <location>
        <begin position="836"/>
        <end position="901"/>
    </location>
</feature>
<dbReference type="RefSeq" id="WP_185063348.1">
    <property type="nucleotide sequence ID" value="NZ_BAABJP010000019.1"/>
</dbReference>
<keyword evidence="2" id="KW-0067">ATP-binding</keyword>
<protein>
    <submittedName>
        <fullName evidence="4">LuxR family transcriptional regulator</fullName>
    </submittedName>
</protein>
<evidence type="ECO:0000256" key="2">
    <source>
        <dbReference type="ARBA" id="ARBA00022840"/>
    </source>
</evidence>
<proteinExistence type="predicted"/>
<dbReference type="EMBL" id="BAABJP010000019">
    <property type="protein sequence ID" value="GAA5159615.1"/>
    <property type="molecule type" value="Genomic_DNA"/>
</dbReference>
<dbReference type="InterPro" id="IPR036388">
    <property type="entry name" value="WH-like_DNA-bd_sf"/>
</dbReference>
<reference evidence="5" key="1">
    <citation type="journal article" date="2019" name="Int. J. Syst. Evol. Microbiol.">
        <title>The Global Catalogue of Microorganisms (GCM) 10K type strain sequencing project: providing services to taxonomists for standard genome sequencing and annotation.</title>
        <authorList>
            <consortium name="The Broad Institute Genomics Platform"/>
            <consortium name="The Broad Institute Genome Sequencing Center for Infectious Disease"/>
            <person name="Wu L."/>
            <person name="Ma J."/>
        </authorList>
    </citation>
    <scope>NUCLEOTIDE SEQUENCE [LARGE SCALE GENOMIC DNA]</scope>
    <source>
        <strain evidence="5">JCM 18303</strain>
    </source>
</reference>
<dbReference type="CDD" id="cd06170">
    <property type="entry name" value="LuxR_C_like"/>
    <property type="match status" value="1"/>
</dbReference>
<evidence type="ECO:0000313" key="5">
    <source>
        <dbReference type="Proteomes" id="UP001428817"/>
    </source>
</evidence>
<dbReference type="SUPFAM" id="SSF46894">
    <property type="entry name" value="C-terminal effector domain of the bipartite response regulators"/>
    <property type="match status" value="1"/>
</dbReference>
<dbReference type="PROSITE" id="PS50043">
    <property type="entry name" value="HTH_LUXR_2"/>
    <property type="match status" value="1"/>
</dbReference>
<comment type="caution">
    <text evidence="4">The sequence shown here is derived from an EMBL/GenBank/DDBJ whole genome shotgun (WGS) entry which is preliminary data.</text>
</comment>
<dbReference type="Gene3D" id="1.10.10.10">
    <property type="entry name" value="Winged helix-like DNA-binding domain superfamily/Winged helix DNA-binding domain"/>
    <property type="match status" value="1"/>
</dbReference>
<dbReference type="InterPro" id="IPR041664">
    <property type="entry name" value="AAA_16"/>
</dbReference>
<evidence type="ECO:0000259" key="3">
    <source>
        <dbReference type="PROSITE" id="PS50043"/>
    </source>
</evidence>
<dbReference type="PANTHER" id="PTHR16305:SF35">
    <property type="entry name" value="TRANSCRIPTIONAL ACTIVATOR DOMAIN"/>
    <property type="match status" value="1"/>
</dbReference>
<gene>
    <name evidence="4" type="ORF">GCM10023321_41010</name>
</gene>
<dbReference type="Pfam" id="PF00196">
    <property type="entry name" value="GerE"/>
    <property type="match status" value="1"/>
</dbReference>
<sequence length="916" mass="97769">MLHGRVSEQWALDGRLSKARTGCGGGVVLRGDPGIGKSALLAYARRRADEMHVLEAAGLEAEASLGYATLHQLLWPVLDRIQQLPEPQAQALGVVFGRHEGPTPDRFLVSLASLSLLSELAGDRPVLCLVDDAHWADRPSLEVLTFLGRRLAVEPIVLLMAARVGEGAPVDTAGLDELSLTGLAREPARALLSEHGGNQLTRDEREQLLVASGGNPLAIREFARSGLHPNATGEPMPLTEGLLQAFRARVRQQDPATRQLLLLIAVSGGEQGNIVRQAAAALGLSTGPLRAENLAELVVDGAQPRFRHPLIRSAVYQDAKPRERRAAHRAMAEALTDEPTEQDRRAWHLANAAESADEAVALELERSAERAHRLAGPAAAAIALERAADLSPAHDHRQQRLVAAAAAWLQAGATPQATALLDGVEASSKSLADDIAELRALIALRTGMPSEAVALLSEIIPNALHGDRSKAIQLLLLLGEAGFMAGAPRVWPRIAAAAGELTAPTATAEDLVVRLLQAVHSALAGDGAGLSEREIVGLVSLDDPYALVSAGGMVSMIGHYELARWLRERATRRARKLGAAGSLAWILISRVVEELLAGRFQTAQAYAEEGYRLAEETSQPNTACCHQSLLALLAANLGRQSDTKRLAEESLTQATVRNLPDVAAWARHALGLNDLVAGRAGDALRQLEAMSRPGAEPTRVVLRAVPDLVEAAVRAGEPDRTDAPLVRFDNWARGTGTPELLALSARCHALLAKDDEGTESEFAAALELHARAGWPMETARTQLLLGEHLRRKRRRADARGPLNQALEAFTRLGAAGWADRARAELRASGEPSSEPASSAIASLTAQELRIAVAISEGATNREVAAQLFLSPRTVDYHLRKVFNKLGIASRAELVRIVLTGQEDGSLPATASTPYPR</sequence>
<dbReference type="PANTHER" id="PTHR16305">
    <property type="entry name" value="TESTICULAR SOLUBLE ADENYLYL CYCLASE"/>
    <property type="match status" value="1"/>
</dbReference>
<organism evidence="4 5">
    <name type="scientific">Pseudonocardia eucalypti</name>
    <dbReference type="NCBI Taxonomy" id="648755"/>
    <lineage>
        <taxon>Bacteria</taxon>
        <taxon>Bacillati</taxon>
        <taxon>Actinomycetota</taxon>
        <taxon>Actinomycetes</taxon>
        <taxon>Pseudonocardiales</taxon>
        <taxon>Pseudonocardiaceae</taxon>
        <taxon>Pseudonocardia</taxon>
    </lineage>
</organism>
<dbReference type="SMART" id="SM00421">
    <property type="entry name" value="HTH_LUXR"/>
    <property type="match status" value="1"/>
</dbReference>
<keyword evidence="5" id="KW-1185">Reference proteome</keyword>
<accession>A0ABP9QCI8</accession>
<dbReference type="InterPro" id="IPR000792">
    <property type="entry name" value="Tscrpt_reg_LuxR_C"/>
</dbReference>
<keyword evidence="1" id="KW-0547">Nucleotide-binding</keyword>